<dbReference type="Pfam" id="PF10102">
    <property type="entry name" value="DUF2341"/>
    <property type="match status" value="1"/>
</dbReference>
<dbReference type="SUPFAM" id="SSF49899">
    <property type="entry name" value="Concanavalin A-like lectins/glucanases"/>
    <property type="match status" value="1"/>
</dbReference>
<evidence type="ECO:0000256" key="7">
    <source>
        <dbReference type="SAM" id="Phobius"/>
    </source>
</evidence>
<feature type="signal peptide" evidence="8">
    <location>
        <begin position="1"/>
        <end position="19"/>
    </location>
</feature>
<feature type="transmembrane region" description="Helical" evidence="7">
    <location>
        <begin position="493"/>
        <end position="526"/>
    </location>
</feature>
<dbReference type="OrthoDB" id="290686at2"/>
<keyword evidence="4 7" id="KW-1133">Transmembrane helix</keyword>
<keyword evidence="2" id="KW-1003">Cell membrane</keyword>
<comment type="subcellular location">
    <subcellularLocation>
        <location evidence="1">Cell membrane</location>
        <topology evidence="1">Multi-pass membrane protein</topology>
    </subcellularLocation>
    <subcellularLocation>
        <location evidence="6">Membrane</location>
        <topology evidence="6">Multi-pass membrane protein</topology>
    </subcellularLocation>
</comment>
<keyword evidence="8" id="KW-0732">Signal</keyword>
<keyword evidence="12" id="KW-1185">Reference proteome</keyword>
<evidence type="ECO:0000256" key="3">
    <source>
        <dbReference type="ARBA" id="ARBA00022692"/>
    </source>
</evidence>
<evidence type="ECO:0000256" key="4">
    <source>
        <dbReference type="ARBA" id="ARBA00022989"/>
    </source>
</evidence>
<proteinExistence type="inferred from homology"/>
<dbReference type="AlphaFoldDB" id="A0A178IK42"/>
<keyword evidence="6" id="KW-0813">Transport</keyword>
<feature type="domain" description="MotA/TolQ/ExbB proton channel" evidence="9">
    <location>
        <begin position="464"/>
        <end position="573"/>
    </location>
</feature>
<protein>
    <submittedName>
        <fullName evidence="11">Biopolymer transporter ExbB</fullName>
    </submittedName>
</protein>
<dbReference type="InterPro" id="IPR002898">
    <property type="entry name" value="MotA_ExbB_proton_chnl"/>
</dbReference>
<keyword evidence="3 7" id="KW-0812">Transmembrane</keyword>
<evidence type="ECO:0000313" key="12">
    <source>
        <dbReference type="Proteomes" id="UP000078486"/>
    </source>
</evidence>
<comment type="caution">
    <text evidence="11">The sequence shown here is derived from an EMBL/GenBank/DDBJ whole genome shotgun (WGS) entry which is preliminary data.</text>
</comment>
<name>A0A178IK42_9BACT</name>
<reference evidence="11 12" key="1">
    <citation type="submission" date="2016-01" db="EMBL/GenBank/DDBJ databases">
        <title>High potential of lignocellulose degradation of a new Verrucomicrobia species.</title>
        <authorList>
            <person name="Wang Y."/>
            <person name="Shi Y."/>
            <person name="Qiu Z."/>
            <person name="Liu S."/>
            <person name="Yang H."/>
        </authorList>
    </citation>
    <scope>NUCLEOTIDE SEQUENCE [LARGE SCALE GENOMIC DNA]</scope>
    <source>
        <strain evidence="11 12">TSB47</strain>
    </source>
</reference>
<dbReference type="PANTHER" id="PTHR30625:SF3">
    <property type="entry name" value="TOL-PAL SYSTEM PROTEIN TOLQ"/>
    <property type="match status" value="1"/>
</dbReference>
<dbReference type="Pfam" id="PF13385">
    <property type="entry name" value="Laminin_G_3"/>
    <property type="match status" value="1"/>
</dbReference>
<evidence type="ECO:0000256" key="1">
    <source>
        <dbReference type="ARBA" id="ARBA00004651"/>
    </source>
</evidence>
<evidence type="ECO:0000256" key="8">
    <source>
        <dbReference type="SAM" id="SignalP"/>
    </source>
</evidence>
<dbReference type="GO" id="GO:0005886">
    <property type="term" value="C:plasma membrane"/>
    <property type="evidence" value="ECO:0007669"/>
    <property type="project" value="UniProtKB-SubCell"/>
</dbReference>
<evidence type="ECO:0000256" key="2">
    <source>
        <dbReference type="ARBA" id="ARBA00022475"/>
    </source>
</evidence>
<dbReference type="PANTHER" id="PTHR30625">
    <property type="entry name" value="PROTEIN TOLQ"/>
    <property type="match status" value="1"/>
</dbReference>
<dbReference type="Gene3D" id="2.60.120.200">
    <property type="match status" value="1"/>
</dbReference>
<organism evidence="11 12">
    <name type="scientific">Termitidicoccus mucosus</name>
    <dbReference type="NCBI Taxonomy" id="1184151"/>
    <lineage>
        <taxon>Bacteria</taxon>
        <taxon>Pseudomonadati</taxon>
        <taxon>Verrucomicrobiota</taxon>
        <taxon>Opitutia</taxon>
        <taxon>Opitutales</taxon>
        <taxon>Opitutaceae</taxon>
        <taxon>Termitidicoccus</taxon>
    </lineage>
</organism>
<dbReference type="Proteomes" id="UP000078486">
    <property type="component" value="Unassembled WGS sequence"/>
</dbReference>
<keyword evidence="5 7" id="KW-0472">Membrane</keyword>
<evidence type="ECO:0000259" key="9">
    <source>
        <dbReference type="Pfam" id="PF01618"/>
    </source>
</evidence>
<evidence type="ECO:0000256" key="6">
    <source>
        <dbReference type="RuleBase" id="RU004057"/>
    </source>
</evidence>
<dbReference type="InterPro" id="IPR013320">
    <property type="entry name" value="ConA-like_dom_sf"/>
</dbReference>
<dbReference type="EMBL" id="LRRQ01000075">
    <property type="protein sequence ID" value="OAM90061.1"/>
    <property type="molecule type" value="Genomic_DNA"/>
</dbReference>
<dbReference type="InterPro" id="IPR018765">
    <property type="entry name" value="DUF2341"/>
</dbReference>
<feature type="domain" description="DUF2341" evidence="10">
    <location>
        <begin position="61"/>
        <end position="125"/>
    </location>
</feature>
<feature type="transmembrane region" description="Helical" evidence="7">
    <location>
        <begin position="368"/>
        <end position="388"/>
    </location>
</feature>
<evidence type="ECO:0000313" key="11">
    <source>
        <dbReference type="EMBL" id="OAM90061.1"/>
    </source>
</evidence>
<dbReference type="InterPro" id="IPR050790">
    <property type="entry name" value="ExbB/TolQ_transport"/>
</dbReference>
<accession>A0A178IK42</accession>
<dbReference type="Pfam" id="PF01618">
    <property type="entry name" value="MotA_ExbB"/>
    <property type="match status" value="1"/>
</dbReference>
<evidence type="ECO:0000256" key="5">
    <source>
        <dbReference type="ARBA" id="ARBA00023136"/>
    </source>
</evidence>
<feature type="transmembrane region" description="Helical" evidence="7">
    <location>
        <begin position="532"/>
        <end position="556"/>
    </location>
</feature>
<keyword evidence="6" id="KW-0653">Protein transport</keyword>
<dbReference type="STRING" id="1184151.AW736_09775"/>
<evidence type="ECO:0000259" key="10">
    <source>
        <dbReference type="Pfam" id="PF10102"/>
    </source>
</evidence>
<comment type="similarity">
    <text evidence="6">Belongs to the exbB/tolQ family.</text>
</comment>
<feature type="chain" id="PRO_5008089060" evidence="8">
    <location>
        <begin position="20"/>
        <end position="602"/>
    </location>
</feature>
<dbReference type="GO" id="GO:0017038">
    <property type="term" value="P:protein import"/>
    <property type="evidence" value="ECO:0007669"/>
    <property type="project" value="TreeGrafter"/>
</dbReference>
<gene>
    <name evidence="11" type="ORF">AW736_09775</name>
</gene>
<sequence>MPGLFVLLALLVFPATAHAWWNEAWTLRKAITLDTPGASDGAPVLVRLHVGNFQFDRARGDGGDIRFIAADDKTALPHHIAQYDPLLGEAFVWVKVPEIKAGATLWLYYGNPAAPAVEDAPGTYDADTTLVWHFGERGQPARDFSGNSNHAAGPGIPAEGTLIGTGLRFDGRTTVHAPASPTLAWPANAALSWSAWIKPATLTGRALILSRRGGQNALLIGAEQGVPFVEVTAAGATRRAVSAAPFGANTWHHLAFVAEGARATLYLDGQPAAMLDAGIPALDTPIFLGGDRAAAAAPVTDGFIGEVVEVQLARAARSAAQLAFLAASQGGESGARTVLFGEEEQSGATTGGHAGYLTVIVQNLTVDGWIVIAVLAGMSVLSLAVMAGKNSYLSAVRKGNERFLKLFNERVASDMTVLDQAGPTLAVTEAEQRLITRSPLYRLYHIGAEEIRKRLSETKKREDKTLSAHAIKAITASMDGGRVREQQRLNKQMVLLTIAISGGPFLGLLGTVIGVMITFAAVALAGDVNVNAIAPGIAAALLATVAGLAVAIPALFGYNYLLTRVKDVTADMQVFVDEFITKAAEFYPKRASEKARLSDTDS</sequence>